<evidence type="ECO:0000256" key="3">
    <source>
        <dbReference type="ARBA" id="ARBA00023004"/>
    </source>
</evidence>
<keyword evidence="2 4" id="KW-0479">Metal-binding</keyword>
<dbReference type="Pfam" id="PF00067">
    <property type="entry name" value="p450"/>
    <property type="match status" value="1"/>
</dbReference>
<name>A0A8J2P6K7_9HEXA</name>
<dbReference type="GO" id="GO:0005506">
    <property type="term" value="F:iron ion binding"/>
    <property type="evidence" value="ECO:0007669"/>
    <property type="project" value="InterPro"/>
</dbReference>
<comment type="caution">
    <text evidence="5">The sequence shown here is derived from an EMBL/GenBank/DDBJ whole genome shotgun (WGS) entry which is preliminary data.</text>
</comment>
<reference evidence="5" key="1">
    <citation type="submission" date="2021-06" db="EMBL/GenBank/DDBJ databases">
        <authorList>
            <person name="Hodson N. C."/>
            <person name="Mongue J. A."/>
            <person name="Jaron S. K."/>
        </authorList>
    </citation>
    <scope>NUCLEOTIDE SEQUENCE</scope>
</reference>
<dbReference type="InterPro" id="IPR001128">
    <property type="entry name" value="Cyt_P450"/>
</dbReference>
<evidence type="ECO:0000313" key="5">
    <source>
        <dbReference type="EMBL" id="CAG7726441.1"/>
    </source>
</evidence>
<dbReference type="InterPro" id="IPR050182">
    <property type="entry name" value="Cytochrome_P450_fam2"/>
</dbReference>
<evidence type="ECO:0008006" key="7">
    <source>
        <dbReference type="Google" id="ProtNLM"/>
    </source>
</evidence>
<dbReference type="Proteomes" id="UP000708208">
    <property type="component" value="Unassembled WGS sequence"/>
</dbReference>
<dbReference type="PANTHER" id="PTHR24300:SF375">
    <property type="entry name" value="CYTOCHROME P450 FAMILY"/>
    <property type="match status" value="1"/>
</dbReference>
<keyword evidence="4" id="KW-0560">Oxidoreductase</keyword>
<dbReference type="GO" id="GO:0006805">
    <property type="term" value="P:xenobiotic metabolic process"/>
    <property type="evidence" value="ECO:0007669"/>
    <property type="project" value="TreeGrafter"/>
</dbReference>
<dbReference type="GO" id="GO:0016712">
    <property type="term" value="F:oxidoreductase activity, acting on paired donors, with incorporation or reduction of molecular oxygen, reduced flavin or flavoprotein as one donor, and incorporation of one atom of oxygen"/>
    <property type="evidence" value="ECO:0007669"/>
    <property type="project" value="TreeGrafter"/>
</dbReference>
<comment type="similarity">
    <text evidence="1 4">Belongs to the cytochrome P450 family.</text>
</comment>
<dbReference type="AlphaFoldDB" id="A0A8J2P6K7"/>
<keyword evidence="6" id="KW-1185">Reference proteome</keyword>
<sequence>MDLNDPEVLQAIPSLTSLFSDTDFVANVQRKLQDEIDEKIGKERLPSLTDRSDMSYTEAVINEVLRYSTLTQFAAFHSATEDVHFRGYFIPKDTMVITNLYSAHFDEDVWDEPYRFSPERFLDSNGKFQRNENLIPFSSGKRACIGESLSRIELFLFITSLFQVFTVSAEDKLPTLDPVVGLTLSPVPFKARFQIR</sequence>
<evidence type="ECO:0000256" key="4">
    <source>
        <dbReference type="RuleBase" id="RU000461"/>
    </source>
</evidence>
<dbReference type="GO" id="GO:0020037">
    <property type="term" value="F:heme binding"/>
    <property type="evidence" value="ECO:0007669"/>
    <property type="project" value="InterPro"/>
</dbReference>
<accession>A0A8J2P6K7</accession>
<keyword evidence="4" id="KW-0503">Monooxygenase</keyword>
<organism evidence="5 6">
    <name type="scientific">Allacma fusca</name>
    <dbReference type="NCBI Taxonomy" id="39272"/>
    <lineage>
        <taxon>Eukaryota</taxon>
        <taxon>Metazoa</taxon>
        <taxon>Ecdysozoa</taxon>
        <taxon>Arthropoda</taxon>
        <taxon>Hexapoda</taxon>
        <taxon>Collembola</taxon>
        <taxon>Symphypleona</taxon>
        <taxon>Sminthuridae</taxon>
        <taxon>Allacma</taxon>
    </lineage>
</organism>
<dbReference type="GO" id="GO:0006082">
    <property type="term" value="P:organic acid metabolic process"/>
    <property type="evidence" value="ECO:0007669"/>
    <property type="project" value="TreeGrafter"/>
</dbReference>
<evidence type="ECO:0000256" key="1">
    <source>
        <dbReference type="ARBA" id="ARBA00010617"/>
    </source>
</evidence>
<evidence type="ECO:0000313" key="6">
    <source>
        <dbReference type="Proteomes" id="UP000708208"/>
    </source>
</evidence>
<dbReference type="InterPro" id="IPR017972">
    <property type="entry name" value="Cyt_P450_CS"/>
</dbReference>
<protein>
    <recommendedName>
        <fullName evidence="7">Cytochrome P450</fullName>
    </recommendedName>
</protein>
<gene>
    <name evidence="5" type="ORF">AFUS01_LOCUS15354</name>
</gene>
<dbReference type="EMBL" id="CAJVCH010135563">
    <property type="protein sequence ID" value="CAG7726441.1"/>
    <property type="molecule type" value="Genomic_DNA"/>
</dbReference>
<dbReference type="GO" id="GO:0005737">
    <property type="term" value="C:cytoplasm"/>
    <property type="evidence" value="ECO:0007669"/>
    <property type="project" value="TreeGrafter"/>
</dbReference>
<keyword evidence="3 4" id="KW-0408">Iron</keyword>
<proteinExistence type="inferred from homology"/>
<dbReference type="PROSITE" id="PS00086">
    <property type="entry name" value="CYTOCHROME_P450"/>
    <property type="match status" value="1"/>
</dbReference>
<dbReference type="PANTHER" id="PTHR24300">
    <property type="entry name" value="CYTOCHROME P450 508A4-RELATED"/>
    <property type="match status" value="1"/>
</dbReference>
<dbReference type="OrthoDB" id="1055148at2759"/>
<keyword evidence="4" id="KW-0349">Heme</keyword>
<evidence type="ECO:0000256" key="2">
    <source>
        <dbReference type="ARBA" id="ARBA00022723"/>
    </source>
</evidence>